<dbReference type="InterPro" id="IPR015422">
    <property type="entry name" value="PyrdxlP-dep_Trfase_small"/>
</dbReference>
<dbReference type="Gene3D" id="3.90.1150.10">
    <property type="entry name" value="Aspartate Aminotransferase, domain 1"/>
    <property type="match status" value="1"/>
</dbReference>
<evidence type="ECO:0000256" key="6">
    <source>
        <dbReference type="RuleBase" id="RU000481"/>
    </source>
</evidence>
<dbReference type="Proteomes" id="UP000305792">
    <property type="component" value="Unassembled WGS sequence"/>
</dbReference>
<feature type="compositionally biased region" description="Polar residues" evidence="7">
    <location>
        <begin position="8"/>
        <end position="20"/>
    </location>
</feature>
<dbReference type="EC" id="2.6.1.-" evidence="6"/>
<keyword evidence="4 6" id="KW-0808">Transferase</keyword>
<comment type="cofactor">
    <cofactor evidence="1 6">
        <name>pyridoxal 5'-phosphate</name>
        <dbReference type="ChEBI" id="CHEBI:597326"/>
    </cofactor>
</comment>
<evidence type="ECO:0000256" key="7">
    <source>
        <dbReference type="SAM" id="MobiDB-lite"/>
    </source>
</evidence>
<evidence type="ECO:0000259" key="8">
    <source>
        <dbReference type="Pfam" id="PF00155"/>
    </source>
</evidence>
<evidence type="ECO:0000256" key="4">
    <source>
        <dbReference type="ARBA" id="ARBA00022679"/>
    </source>
</evidence>
<reference evidence="9 10" key="1">
    <citation type="journal article" date="2018" name="Int. J. Syst. Evol. Microbiol.">
        <title>Glycomyces paridis sp. nov., isolated from the medicinal plant Paris polyphylla.</title>
        <authorList>
            <person name="Fang X.M."/>
            <person name="Bai J.L."/>
            <person name="Su J."/>
            <person name="Zhao L.L."/>
            <person name="Liu H.Y."/>
            <person name="Ma B.P."/>
            <person name="Zhang Y.Q."/>
            <person name="Yu L.Y."/>
        </authorList>
    </citation>
    <scope>NUCLEOTIDE SEQUENCE [LARGE SCALE GENOMIC DNA]</scope>
    <source>
        <strain evidence="9 10">CPCC 204357</strain>
    </source>
</reference>
<feature type="region of interest" description="Disordered" evidence="7">
    <location>
        <begin position="1"/>
        <end position="20"/>
    </location>
</feature>
<dbReference type="InterPro" id="IPR004838">
    <property type="entry name" value="NHTrfase_class1_PyrdxlP-BS"/>
</dbReference>
<evidence type="ECO:0000313" key="10">
    <source>
        <dbReference type="Proteomes" id="UP000305792"/>
    </source>
</evidence>
<organism evidence="9 10">
    <name type="scientific">Glycomyces paridis</name>
    <dbReference type="NCBI Taxonomy" id="2126555"/>
    <lineage>
        <taxon>Bacteria</taxon>
        <taxon>Bacillati</taxon>
        <taxon>Actinomycetota</taxon>
        <taxon>Actinomycetes</taxon>
        <taxon>Glycomycetales</taxon>
        <taxon>Glycomycetaceae</taxon>
        <taxon>Glycomyces</taxon>
    </lineage>
</organism>
<keyword evidence="10" id="KW-1185">Reference proteome</keyword>
<dbReference type="EMBL" id="STGX01000002">
    <property type="protein sequence ID" value="THV31362.1"/>
    <property type="molecule type" value="Genomic_DNA"/>
</dbReference>
<dbReference type="GO" id="GO:0008483">
    <property type="term" value="F:transaminase activity"/>
    <property type="evidence" value="ECO:0007669"/>
    <property type="project" value="UniProtKB-KW"/>
</dbReference>
<evidence type="ECO:0000256" key="3">
    <source>
        <dbReference type="ARBA" id="ARBA00022576"/>
    </source>
</evidence>
<dbReference type="Pfam" id="PF00155">
    <property type="entry name" value="Aminotran_1_2"/>
    <property type="match status" value="1"/>
</dbReference>
<dbReference type="PROSITE" id="PS00105">
    <property type="entry name" value="AA_TRANSFER_CLASS_1"/>
    <property type="match status" value="1"/>
</dbReference>
<evidence type="ECO:0000256" key="1">
    <source>
        <dbReference type="ARBA" id="ARBA00001933"/>
    </source>
</evidence>
<dbReference type="CDD" id="cd00609">
    <property type="entry name" value="AAT_like"/>
    <property type="match status" value="1"/>
</dbReference>
<gene>
    <name evidence="9" type="ORF">E9998_03055</name>
</gene>
<comment type="similarity">
    <text evidence="2 6">Belongs to the class-I pyridoxal-phosphate-dependent aminotransferase family.</text>
</comment>
<feature type="domain" description="Aminotransferase class I/classII large" evidence="8">
    <location>
        <begin position="69"/>
        <end position="392"/>
    </location>
</feature>
<dbReference type="InterPro" id="IPR004839">
    <property type="entry name" value="Aminotransferase_I/II_large"/>
</dbReference>
<dbReference type="Gene3D" id="3.40.640.10">
    <property type="entry name" value="Type I PLP-dependent aspartate aminotransferase-like (Major domain)"/>
    <property type="match status" value="1"/>
</dbReference>
<evidence type="ECO:0000256" key="2">
    <source>
        <dbReference type="ARBA" id="ARBA00007441"/>
    </source>
</evidence>
<dbReference type="PANTHER" id="PTHR46383">
    <property type="entry name" value="ASPARTATE AMINOTRANSFERASE"/>
    <property type="match status" value="1"/>
</dbReference>
<sequence>MLLVGESGSRQRLSTEESPVTVSATLAANEAIAARRAAGLEVLALGFGEAGIPVHPLLRQRLAQAAGEIAYGPVAGIDAAREAAAGYWTRRGLPTEAGHVLLGPGSKPILFALLHAVGGDVVLPAPAWVSYAAQSQLLGREPIRVPVPVGEGGVPDAEAMDAAVRAARAAGRDPRVVVVTLPDNPTGRLASERSVKALCETARELDLLIVADEIYRDLVFEEGPFPSPAAWAPERTVTTTSLSKNYALGGWRVGAARFPDSPMGTRLLESVRGTASELWSSTPMPMQHAAAYAWGDPPELVERVAAARRLHGSVARAVAGTFASVGCTVPAPQGGFYVWPDFAPLRGALAERWGVATSADLARVLLDEFGVVVLPGSAFGDDPASLTLRVAVTGIYGVSDSERLAALVAPEPAAMPWIAESLEGLRDKLAALVAAP</sequence>
<dbReference type="PANTHER" id="PTHR46383:SF1">
    <property type="entry name" value="ASPARTATE AMINOTRANSFERASE"/>
    <property type="match status" value="1"/>
</dbReference>
<proteinExistence type="inferred from homology"/>
<evidence type="ECO:0000313" key="9">
    <source>
        <dbReference type="EMBL" id="THV31362.1"/>
    </source>
</evidence>
<protein>
    <recommendedName>
        <fullName evidence="6">Aminotransferase</fullName>
        <ecNumber evidence="6">2.6.1.-</ecNumber>
    </recommendedName>
</protein>
<dbReference type="InterPro" id="IPR015424">
    <property type="entry name" value="PyrdxlP-dep_Trfase"/>
</dbReference>
<accession>A0A4S8PNV6</accession>
<name>A0A4S8PNV6_9ACTN</name>
<dbReference type="OrthoDB" id="2192472at2"/>
<dbReference type="InterPro" id="IPR015421">
    <property type="entry name" value="PyrdxlP-dep_Trfase_major"/>
</dbReference>
<dbReference type="SUPFAM" id="SSF53383">
    <property type="entry name" value="PLP-dependent transferases"/>
    <property type="match status" value="1"/>
</dbReference>
<dbReference type="GO" id="GO:0030170">
    <property type="term" value="F:pyridoxal phosphate binding"/>
    <property type="evidence" value="ECO:0007669"/>
    <property type="project" value="InterPro"/>
</dbReference>
<dbReference type="GO" id="GO:0006520">
    <property type="term" value="P:amino acid metabolic process"/>
    <property type="evidence" value="ECO:0007669"/>
    <property type="project" value="InterPro"/>
</dbReference>
<dbReference type="InterPro" id="IPR050596">
    <property type="entry name" value="AspAT/PAT-like"/>
</dbReference>
<keyword evidence="5" id="KW-0663">Pyridoxal phosphate</keyword>
<comment type="caution">
    <text evidence="9">The sequence shown here is derived from an EMBL/GenBank/DDBJ whole genome shotgun (WGS) entry which is preliminary data.</text>
</comment>
<keyword evidence="3 6" id="KW-0032">Aminotransferase</keyword>
<dbReference type="AlphaFoldDB" id="A0A4S8PNV6"/>
<evidence type="ECO:0000256" key="5">
    <source>
        <dbReference type="ARBA" id="ARBA00022898"/>
    </source>
</evidence>